<proteinExistence type="predicted"/>
<accession>A0A165X4V4</accession>
<keyword evidence="2" id="KW-1185">Reference proteome</keyword>
<protein>
    <submittedName>
        <fullName evidence="1">Uncharacterized protein</fullName>
    </submittedName>
</protein>
<name>A0A165X4V4_9AGAM</name>
<reference evidence="1 2" key="1">
    <citation type="journal article" date="2016" name="Mol. Biol. Evol.">
        <title>Comparative Genomics of Early-Diverging Mushroom-Forming Fungi Provides Insights into the Origins of Lignocellulose Decay Capabilities.</title>
        <authorList>
            <person name="Nagy L.G."/>
            <person name="Riley R."/>
            <person name="Tritt A."/>
            <person name="Adam C."/>
            <person name="Daum C."/>
            <person name="Floudas D."/>
            <person name="Sun H."/>
            <person name="Yadav J.S."/>
            <person name="Pangilinan J."/>
            <person name="Larsson K.H."/>
            <person name="Matsuura K."/>
            <person name="Barry K."/>
            <person name="Labutti K."/>
            <person name="Kuo R."/>
            <person name="Ohm R.A."/>
            <person name="Bhattacharya S.S."/>
            <person name="Shirouzu T."/>
            <person name="Yoshinaga Y."/>
            <person name="Martin F.M."/>
            <person name="Grigoriev I.V."/>
            <person name="Hibbett D.S."/>
        </authorList>
    </citation>
    <scope>NUCLEOTIDE SEQUENCE [LARGE SCALE GENOMIC DNA]</scope>
    <source>
        <strain evidence="1 2">HHB10207 ss-3</strain>
    </source>
</reference>
<sequence length="139" mass="16154">MHRDCLAFEILAWPFAVDCPALGVDAAIGANVCFQVCWLGQESEWIVHIWPITKIPSLAHTPHYPEEQRHVFSSYLCHYMRADISRSRNHLTDRRDMVLGDKPDAHPLSIFDEEVRRSDRPSKQEDAARRNEYVERVLV</sequence>
<dbReference type="EMBL" id="KV428450">
    <property type="protein sequence ID" value="KZT31827.1"/>
    <property type="molecule type" value="Genomic_DNA"/>
</dbReference>
<evidence type="ECO:0000313" key="1">
    <source>
        <dbReference type="EMBL" id="KZT31827.1"/>
    </source>
</evidence>
<dbReference type="Proteomes" id="UP000076798">
    <property type="component" value="Unassembled WGS sequence"/>
</dbReference>
<organism evidence="1 2">
    <name type="scientific">Sistotremastrum suecicum HHB10207 ss-3</name>
    <dbReference type="NCBI Taxonomy" id="1314776"/>
    <lineage>
        <taxon>Eukaryota</taxon>
        <taxon>Fungi</taxon>
        <taxon>Dikarya</taxon>
        <taxon>Basidiomycota</taxon>
        <taxon>Agaricomycotina</taxon>
        <taxon>Agaricomycetes</taxon>
        <taxon>Sistotremastrales</taxon>
        <taxon>Sistotremastraceae</taxon>
        <taxon>Sistotremastrum</taxon>
    </lineage>
</organism>
<dbReference type="AlphaFoldDB" id="A0A165X4V4"/>
<gene>
    <name evidence="1" type="ORF">SISSUDRAFT_1067430</name>
</gene>
<evidence type="ECO:0000313" key="2">
    <source>
        <dbReference type="Proteomes" id="UP000076798"/>
    </source>
</evidence>